<dbReference type="RefSeq" id="WP_119929639.1">
    <property type="nucleotide sequence ID" value="NZ_QZEY01000014.1"/>
</dbReference>
<gene>
    <name evidence="2" type="ORF">D5H75_28405</name>
</gene>
<keyword evidence="1" id="KW-0812">Transmembrane</keyword>
<comment type="caution">
    <text evidence="2">The sequence shown here is derived from an EMBL/GenBank/DDBJ whole genome shotgun (WGS) entry which is preliminary data.</text>
</comment>
<feature type="transmembrane region" description="Helical" evidence="1">
    <location>
        <begin position="12"/>
        <end position="29"/>
    </location>
</feature>
<organism evidence="2 3">
    <name type="scientific">Bailinhaonella thermotolerans</name>
    <dbReference type="NCBI Taxonomy" id="1070861"/>
    <lineage>
        <taxon>Bacteria</taxon>
        <taxon>Bacillati</taxon>
        <taxon>Actinomycetota</taxon>
        <taxon>Actinomycetes</taxon>
        <taxon>Streptosporangiales</taxon>
        <taxon>Streptosporangiaceae</taxon>
        <taxon>Bailinhaonella</taxon>
    </lineage>
</organism>
<dbReference type="InterPro" id="IPR021218">
    <property type="entry name" value="DUF2784"/>
</dbReference>
<name>A0A3A4AZC1_9ACTN</name>
<dbReference type="EMBL" id="QZEY01000014">
    <property type="protein sequence ID" value="RJL24722.1"/>
    <property type="molecule type" value="Genomic_DNA"/>
</dbReference>
<feature type="transmembrane region" description="Helical" evidence="1">
    <location>
        <begin position="91"/>
        <end position="113"/>
    </location>
</feature>
<keyword evidence="1" id="KW-0472">Membrane</keyword>
<proteinExistence type="predicted"/>
<feature type="transmembrane region" description="Helical" evidence="1">
    <location>
        <begin position="36"/>
        <end position="53"/>
    </location>
</feature>
<keyword evidence="3" id="KW-1185">Reference proteome</keyword>
<dbReference type="AlphaFoldDB" id="A0A3A4AZC1"/>
<dbReference type="Pfam" id="PF10861">
    <property type="entry name" value="DUF2784"/>
    <property type="match status" value="1"/>
</dbReference>
<reference evidence="2 3" key="1">
    <citation type="submission" date="2018-09" db="EMBL/GenBank/DDBJ databases">
        <title>YIM 75507 draft genome.</title>
        <authorList>
            <person name="Tang S."/>
            <person name="Feng Y."/>
        </authorList>
    </citation>
    <scope>NUCLEOTIDE SEQUENCE [LARGE SCALE GENOMIC DNA]</scope>
    <source>
        <strain evidence="2 3">YIM 75507</strain>
    </source>
</reference>
<evidence type="ECO:0000256" key="1">
    <source>
        <dbReference type="SAM" id="Phobius"/>
    </source>
</evidence>
<dbReference type="OrthoDB" id="370375at2"/>
<sequence>MGYRLLADGAMVVHFAFLAYVVLGGYLAWRWPRTIWLHLACAAWGLASVTLRLECPLTHAEHWARVRAGERGLPPSGFIDHYIEGVIYPQAYAGALQALAALAVAVSWGVLAARLIRTRRAGKSAPRVNP</sequence>
<protein>
    <submittedName>
        <fullName evidence="2">DUF2784 domain-containing protein</fullName>
    </submittedName>
</protein>
<keyword evidence="1" id="KW-1133">Transmembrane helix</keyword>
<evidence type="ECO:0000313" key="3">
    <source>
        <dbReference type="Proteomes" id="UP000265768"/>
    </source>
</evidence>
<accession>A0A3A4AZC1</accession>
<evidence type="ECO:0000313" key="2">
    <source>
        <dbReference type="EMBL" id="RJL24722.1"/>
    </source>
</evidence>
<dbReference type="Proteomes" id="UP000265768">
    <property type="component" value="Unassembled WGS sequence"/>
</dbReference>